<organism evidence="2 3">
    <name type="scientific">Marinobacter salexigens</name>
    <dbReference type="NCBI Taxonomy" id="1925763"/>
    <lineage>
        <taxon>Bacteria</taxon>
        <taxon>Pseudomonadati</taxon>
        <taxon>Pseudomonadota</taxon>
        <taxon>Gammaproteobacteria</taxon>
        <taxon>Pseudomonadales</taxon>
        <taxon>Marinobacteraceae</taxon>
        <taxon>Marinobacter</taxon>
    </lineage>
</organism>
<name>A0ABS6A3V9_9GAMM</name>
<dbReference type="RefSeq" id="WP_216006711.1">
    <property type="nucleotide sequence ID" value="NZ_JAHKPV010000001.1"/>
</dbReference>
<sequence length="357" mass="40060">MRHSYFFAAISLTLLSGCGMEDTGPSAFNPATNVDLGFSTFDIENTESAPDNLKHTRFWDFYQGIQPSGSDDNADNRETANEIRSHVDRFIRATRAEDGNNYRKVRNPLDLINQIIASNQSTNFREGRKYISQRIADEEAGTYNTRGNGALIRFTEQDAALRDLALNEKLWVYPTLDWRYLPANAEGNSLEEKVYRTIQYVSRSVEPEEVDAQPELVSVLAGSRFDANSFVTSGYNKPEFATADYASRNFGSIELRQEFIRNKTDTLFIKSADNRVLDLNRYDSVNLNDLSPDCLRVDLNYVTSTVRIFTSNGEPAALETPTADSPNKTSPNPAYCDNLPDSEAIVSWAATGSTERQ</sequence>
<feature type="compositionally biased region" description="Polar residues" evidence="1">
    <location>
        <begin position="322"/>
        <end position="332"/>
    </location>
</feature>
<dbReference type="EMBL" id="JAHKPV010000001">
    <property type="protein sequence ID" value="MBU2872817.1"/>
    <property type="molecule type" value="Genomic_DNA"/>
</dbReference>
<proteinExistence type="predicted"/>
<gene>
    <name evidence="2" type="ORF">KO508_02260</name>
</gene>
<keyword evidence="3" id="KW-1185">Reference proteome</keyword>
<comment type="caution">
    <text evidence="2">The sequence shown here is derived from an EMBL/GenBank/DDBJ whole genome shotgun (WGS) entry which is preliminary data.</text>
</comment>
<evidence type="ECO:0000313" key="2">
    <source>
        <dbReference type="EMBL" id="MBU2872817.1"/>
    </source>
</evidence>
<accession>A0ABS6A3V9</accession>
<evidence type="ECO:0008006" key="4">
    <source>
        <dbReference type="Google" id="ProtNLM"/>
    </source>
</evidence>
<protein>
    <recommendedName>
        <fullName evidence="4">Lipoprotein</fullName>
    </recommendedName>
</protein>
<dbReference type="PROSITE" id="PS51257">
    <property type="entry name" value="PROKAR_LIPOPROTEIN"/>
    <property type="match status" value="1"/>
</dbReference>
<evidence type="ECO:0000313" key="3">
    <source>
        <dbReference type="Proteomes" id="UP000753376"/>
    </source>
</evidence>
<dbReference type="Proteomes" id="UP000753376">
    <property type="component" value="Unassembled WGS sequence"/>
</dbReference>
<evidence type="ECO:0000256" key="1">
    <source>
        <dbReference type="SAM" id="MobiDB-lite"/>
    </source>
</evidence>
<reference evidence="2 3" key="1">
    <citation type="submission" date="2021-05" db="EMBL/GenBank/DDBJ databases">
        <title>Draft genomes of bacteria isolated from model marine particles.</title>
        <authorList>
            <person name="Datta M.S."/>
            <person name="Schwartzman J.A."/>
            <person name="Enke T.N."/>
            <person name="Saavedra J."/>
            <person name="Cermak N."/>
            <person name="Cordero O.X."/>
        </authorList>
    </citation>
    <scope>NUCLEOTIDE SEQUENCE [LARGE SCALE GENOMIC DNA]</scope>
    <source>
        <strain evidence="2 3">D2M19</strain>
    </source>
</reference>
<feature type="region of interest" description="Disordered" evidence="1">
    <location>
        <begin position="316"/>
        <end position="339"/>
    </location>
</feature>